<gene>
    <name evidence="3" type="ORF">QQX98_010580</name>
</gene>
<comment type="caution">
    <text evidence="3">The sequence shown here is derived from an EMBL/GenBank/DDBJ whole genome shotgun (WGS) entry which is preliminary data.</text>
</comment>
<comment type="similarity">
    <text evidence="1">Belongs to the NUP family.</text>
</comment>
<evidence type="ECO:0000313" key="3">
    <source>
        <dbReference type="EMBL" id="KAK7403657.1"/>
    </source>
</evidence>
<sequence length="405" mass="44492">MEFYLIRSLTYGVFLIIGIYFAVQTGYSQHKVAGLKVPQQDVVSQATERKNLLEPKIFIISLFPIEADVWYKHLPGSDLGDLFAQKISVPGLSPLYPDIHCTSDGTICQVITGMSEINAATTITSVVLSRRFDLRKTYFLLAGIAGVNPNHGTLGSVALARFAVQVALQYEIDLREAPSDWKTGYFSFGTQSPTEYPTELYGTEVFELNEALRDVAFGFASAATLNDTTGAQEYRAKYEAAGSRYHSATKSPSVLKCDVTTSDVFFSGNHLGEAFEDLTNLWTNGLGKYCMSAMEDNAILEALVRFHVHDMVDFSRVIVLRTGSNFDRPPPGVDALTHLRGQHLNGIEIAADNIYLAGVEILKGILGDWDEVFAKGIEPSNYLGDIFGTLGGVPDFIPTVQEELK</sequence>
<dbReference type="InterPro" id="IPR035994">
    <property type="entry name" value="Nucleoside_phosphorylase_sf"/>
</dbReference>
<protein>
    <recommendedName>
        <fullName evidence="5">Purine nucleoside permease</fullName>
    </recommendedName>
</protein>
<keyword evidence="2" id="KW-0472">Membrane</keyword>
<dbReference type="PANTHER" id="PTHR38643:SF1">
    <property type="entry name" value="PURINE NUCLEOSIDE PERMEASE C285.05-RELATED"/>
    <property type="match status" value="1"/>
</dbReference>
<keyword evidence="1" id="KW-0813">Transport</keyword>
<dbReference type="EMBL" id="JAZAVJ010000236">
    <property type="protein sequence ID" value="KAK7403657.1"/>
    <property type="molecule type" value="Genomic_DNA"/>
</dbReference>
<name>A0ABR1GP56_9HYPO</name>
<proteinExistence type="inferred from homology"/>
<evidence type="ECO:0000256" key="2">
    <source>
        <dbReference type="SAM" id="Phobius"/>
    </source>
</evidence>
<dbReference type="Pfam" id="PF06516">
    <property type="entry name" value="NUP"/>
    <property type="match status" value="1"/>
</dbReference>
<evidence type="ECO:0008006" key="5">
    <source>
        <dbReference type="Google" id="ProtNLM"/>
    </source>
</evidence>
<dbReference type="InterPro" id="IPR009486">
    <property type="entry name" value="Pur_nuclsid_perm"/>
</dbReference>
<keyword evidence="2" id="KW-1133">Transmembrane helix</keyword>
<accession>A0ABR1GP56</accession>
<reference evidence="3 4" key="1">
    <citation type="journal article" date="2025" name="Microbiol. Resour. Announc.">
        <title>Draft genome sequences for Neonectria magnoliae and Neonectria punicea, canker pathogens of Liriodendron tulipifera and Acer saccharum in West Virginia.</title>
        <authorList>
            <person name="Petronek H.M."/>
            <person name="Kasson M.T."/>
            <person name="Metheny A.M."/>
            <person name="Stauder C.M."/>
            <person name="Lovett B."/>
            <person name="Lynch S.C."/>
            <person name="Garnas J.R."/>
            <person name="Kasson L.R."/>
            <person name="Stajich J.E."/>
        </authorList>
    </citation>
    <scope>NUCLEOTIDE SEQUENCE [LARGE SCALE GENOMIC DNA]</scope>
    <source>
        <strain evidence="3 4">NRRL 64653</strain>
    </source>
</reference>
<dbReference type="PIRSF" id="PIRSF013171">
    <property type="entry name" value="Pur_nuclsid_perm"/>
    <property type="match status" value="1"/>
</dbReference>
<dbReference type="Proteomes" id="UP001498476">
    <property type="component" value="Unassembled WGS sequence"/>
</dbReference>
<keyword evidence="4" id="KW-1185">Reference proteome</keyword>
<evidence type="ECO:0000313" key="4">
    <source>
        <dbReference type="Proteomes" id="UP001498476"/>
    </source>
</evidence>
<evidence type="ECO:0000256" key="1">
    <source>
        <dbReference type="PIRNR" id="PIRNR013171"/>
    </source>
</evidence>
<dbReference type="Gene3D" id="3.40.50.1580">
    <property type="entry name" value="Nucleoside phosphorylase domain"/>
    <property type="match status" value="1"/>
</dbReference>
<feature type="transmembrane region" description="Helical" evidence="2">
    <location>
        <begin position="6"/>
        <end position="23"/>
    </location>
</feature>
<comment type="function">
    <text evidence="1">Nucleoside permease that transports adenosine and guanosine.</text>
</comment>
<organism evidence="3 4">
    <name type="scientific">Neonectria punicea</name>
    <dbReference type="NCBI Taxonomy" id="979145"/>
    <lineage>
        <taxon>Eukaryota</taxon>
        <taxon>Fungi</taxon>
        <taxon>Dikarya</taxon>
        <taxon>Ascomycota</taxon>
        <taxon>Pezizomycotina</taxon>
        <taxon>Sordariomycetes</taxon>
        <taxon>Hypocreomycetidae</taxon>
        <taxon>Hypocreales</taxon>
        <taxon>Nectriaceae</taxon>
        <taxon>Neonectria</taxon>
    </lineage>
</organism>
<keyword evidence="2" id="KW-0812">Transmembrane</keyword>
<dbReference type="PANTHER" id="PTHR38643">
    <property type="entry name" value="PURINE NUCLEOSIDE PERMEASE C285.05-RELATED"/>
    <property type="match status" value="1"/>
</dbReference>